<evidence type="ECO:0000313" key="1">
    <source>
        <dbReference type="EMBL" id="NPU65947.1"/>
    </source>
</evidence>
<dbReference type="RefSeq" id="WP_172111016.1">
    <property type="nucleotide sequence ID" value="NZ_JABFDN010000003.1"/>
</dbReference>
<keyword evidence="2" id="KW-1185">Reference proteome</keyword>
<dbReference type="EMBL" id="JABFDN010000003">
    <property type="protein sequence ID" value="NPU65947.1"/>
    <property type="molecule type" value="Genomic_DNA"/>
</dbReference>
<reference evidence="1" key="1">
    <citation type="submission" date="2020-05" db="EMBL/GenBank/DDBJ databases">
        <title>Nod-independent and nitrogen-fixing Bradyrhizobium aeschynomene sp. nov. isolated from nodules of Aeschynomene indica.</title>
        <authorList>
            <person name="Zhang Z."/>
        </authorList>
    </citation>
    <scope>NUCLEOTIDE SEQUENCE</scope>
    <source>
        <strain evidence="1">83012</strain>
    </source>
</reference>
<dbReference type="PIRSF" id="PIRSF036200">
    <property type="entry name" value="UCP_TEII"/>
    <property type="match status" value="1"/>
</dbReference>
<name>A0ABX2CF51_9BRAD</name>
<organism evidence="1 2">
    <name type="scientific">Bradyrhizobium aeschynomenes</name>
    <dbReference type="NCBI Taxonomy" id="2734909"/>
    <lineage>
        <taxon>Bacteria</taxon>
        <taxon>Pseudomonadati</taxon>
        <taxon>Pseudomonadota</taxon>
        <taxon>Alphaproteobacteria</taxon>
        <taxon>Hyphomicrobiales</taxon>
        <taxon>Nitrobacteraceae</taxon>
        <taxon>Bradyrhizobium</taxon>
    </lineage>
</organism>
<dbReference type="Proteomes" id="UP000886476">
    <property type="component" value="Unassembled WGS sequence"/>
</dbReference>
<dbReference type="InterPro" id="IPR012367">
    <property type="entry name" value="UCP_Testerase"/>
</dbReference>
<dbReference type="InterPro" id="IPR029058">
    <property type="entry name" value="AB_hydrolase_fold"/>
</dbReference>
<gene>
    <name evidence="1" type="ORF">HL667_13170</name>
</gene>
<accession>A0ABX2CF51</accession>
<proteinExistence type="predicted"/>
<evidence type="ECO:0000313" key="2">
    <source>
        <dbReference type="Proteomes" id="UP000886476"/>
    </source>
</evidence>
<protein>
    <submittedName>
        <fullName evidence="1">Uncharacterized protein</fullName>
    </submittedName>
</protein>
<dbReference type="SUPFAM" id="SSF53474">
    <property type="entry name" value="alpha/beta-Hydrolases"/>
    <property type="match status" value="1"/>
</dbReference>
<sequence length="243" mass="25211">MTPSTSTIRALTTRIVSARRLSMVALALALVLPLGTGSVRAAPSPAAASAASTTHVYLLRGVLNIFSLGLDDIAAKLDSQGIPNTVANFVSWSSLADEAAAAYRAGRIKTIILVGHSSGATALPDMINKLGQLGVPVKLAIGLDSVFKTKLVGGNAERYINFYIASGNGEPVRRADGFRGKLENVDVAAVPGVGHITIEKNQIMQQKVIGAIDSVVFGGKGRPAAPPTRMAAPQRAANVTGYR</sequence>
<comment type="caution">
    <text evidence="1">The sequence shown here is derived from an EMBL/GenBank/DDBJ whole genome shotgun (WGS) entry which is preliminary data.</text>
</comment>